<dbReference type="GO" id="GO:0005829">
    <property type="term" value="C:cytosol"/>
    <property type="evidence" value="ECO:0007669"/>
    <property type="project" value="GOC"/>
</dbReference>
<dbReference type="InterPro" id="IPR048319">
    <property type="entry name" value="Vps52_CC"/>
</dbReference>
<dbReference type="Proteomes" id="UP000221165">
    <property type="component" value="Unassembled WGS sequence"/>
</dbReference>
<dbReference type="GeneID" id="94434823"/>
<organism evidence="2 3">
    <name type="scientific">Cystoisospora suis</name>
    <dbReference type="NCBI Taxonomy" id="483139"/>
    <lineage>
        <taxon>Eukaryota</taxon>
        <taxon>Sar</taxon>
        <taxon>Alveolata</taxon>
        <taxon>Apicomplexa</taxon>
        <taxon>Conoidasida</taxon>
        <taxon>Coccidia</taxon>
        <taxon>Eucoccidiorida</taxon>
        <taxon>Eimeriorina</taxon>
        <taxon>Sarcocystidae</taxon>
        <taxon>Cystoisospora</taxon>
    </lineage>
</organism>
<dbReference type="GO" id="GO:0000938">
    <property type="term" value="C:GARP complex"/>
    <property type="evidence" value="ECO:0007669"/>
    <property type="project" value="TreeGrafter"/>
</dbReference>
<dbReference type="RefSeq" id="XP_067916412.1">
    <property type="nucleotide sequence ID" value="XM_068071612.1"/>
</dbReference>
<sequence>SAALTELYKLREGAIARISSHLNAKLNVLRQPRTNVHIIQQSDLLKSSELYIFLLDHNPSAAVAFKNLYTQAMSDVYVQLFRTYVQQLKKMQGQSRDGATFGLGGVNPATPGAAVVASLGVGGGIIGDEIELLASRESS</sequence>
<evidence type="ECO:0000313" key="2">
    <source>
        <dbReference type="EMBL" id="PHJ14676.1"/>
    </source>
</evidence>
<gene>
    <name evidence="2" type="ORF">CSUI_011514</name>
</gene>
<proteinExistence type="predicted"/>
<dbReference type="OrthoDB" id="19482at2759"/>
<dbReference type="AlphaFoldDB" id="A0A2C6KEB3"/>
<dbReference type="EMBL" id="MIGC01012683">
    <property type="protein sequence ID" value="PHJ14676.1"/>
    <property type="molecule type" value="Genomic_DNA"/>
</dbReference>
<dbReference type="InterPro" id="IPR007258">
    <property type="entry name" value="Vps52"/>
</dbReference>
<dbReference type="GO" id="GO:0006896">
    <property type="term" value="P:Golgi to vacuole transport"/>
    <property type="evidence" value="ECO:0007669"/>
    <property type="project" value="TreeGrafter"/>
</dbReference>
<dbReference type="PANTHER" id="PTHR14190:SF7">
    <property type="entry name" value="VACUOLAR PROTEIN SORTING-ASSOCIATED PROTEIN 52 HOMOLOG"/>
    <property type="match status" value="1"/>
</dbReference>
<protein>
    <submittedName>
        <fullName evidence="2">Vps52 sac2 family protein</fullName>
    </submittedName>
</protein>
<feature type="non-terminal residue" evidence="2">
    <location>
        <position position="1"/>
    </location>
</feature>
<dbReference type="GO" id="GO:0042147">
    <property type="term" value="P:retrograde transport, endosome to Golgi"/>
    <property type="evidence" value="ECO:0007669"/>
    <property type="project" value="TreeGrafter"/>
</dbReference>
<keyword evidence="3" id="KW-1185">Reference proteome</keyword>
<reference evidence="2 3" key="1">
    <citation type="journal article" date="2017" name="Int. J. Parasitol.">
        <title>The genome of the protozoan parasite Cystoisospora suis and a reverse vaccinology approach to identify vaccine candidates.</title>
        <authorList>
            <person name="Palmieri N."/>
            <person name="Shrestha A."/>
            <person name="Ruttkowski B."/>
            <person name="Beck T."/>
            <person name="Vogl C."/>
            <person name="Tomley F."/>
            <person name="Blake D.P."/>
            <person name="Joachim A."/>
        </authorList>
    </citation>
    <scope>NUCLEOTIDE SEQUENCE [LARGE SCALE GENOMIC DNA]</scope>
    <source>
        <strain evidence="2 3">Wien I</strain>
    </source>
</reference>
<feature type="domain" description="Vps52 coiled-coil" evidence="1">
    <location>
        <begin position="6"/>
        <end position="54"/>
    </location>
</feature>
<feature type="non-terminal residue" evidence="2">
    <location>
        <position position="139"/>
    </location>
</feature>
<evidence type="ECO:0000259" key="1">
    <source>
        <dbReference type="Pfam" id="PF04129"/>
    </source>
</evidence>
<name>A0A2C6KEB3_9APIC</name>
<dbReference type="PANTHER" id="PTHR14190">
    <property type="entry name" value="SUPPRESSOR OF ACTIN MUTATIONS 2/VACUOLAR PROTEIN SORTING 52"/>
    <property type="match status" value="1"/>
</dbReference>
<accession>A0A2C6KEB3</accession>
<evidence type="ECO:0000313" key="3">
    <source>
        <dbReference type="Proteomes" id="UP000221165"/>
    </source>
</evidence>
<dbReference type="GO" id="GO:0032456">
    <property type="term" value="P:endocytic recycling"/>
    <property type="evidence" value="ECO:0007669"/>
    <property type="project" value="TreeGrafter"/>
</dbReference>
<dbReference type="VEuPathDB" id="ToxoDB:CSUI_011514"/>
<dbReference type="GO" id="GO:0019905">
    <property type="term" value="F:syntaxin binding"/>
    <property type="evidence" value="ECO:0007669"/>
    <property type="project" value="TreeGrafter"/>
</dbReference>
<comment type="caution">
    <text evidence="2">The sequence shown here is derived from an EMBL/GenBank/DDBJ whole genome shotgun (WGS) entry which is preliminary data.</text>
</comment>
<dbReference type="Pfam" id="PF04129">
    <property type="entry name" value="Vps52_CC"/>
    <property type="match status" value="1"/>
</dbReference>